<dbReference type="PANTHER" id="PTHR30441:SF8">
    <property type="entry name" value="DUF748 DOMAIN-CONTAINING PROTEIN"/>
    <property type="match status" value="1"/>
</dbReference>
<dbReference type="PANTHER" id="PTHR30441">
    <property type="entry name" value="DUF748 DOMAIN-CONTAINING PROTEIN"/>
    <property type="match status" value="1"/>
</dbReference>
<dbReference type="InterPro" id="IPR052894">
    <property type="entry name" value="AsmA-related"/>
</dbReference>
<dbReference type="Proteomes" id="UP000306317">
    <property type="component" value="Unassembled WGS sequence"/>
</dbReference>
<reference evidence="2 3" key="1">
    <citation type="submission" date="2017-02" db="EMBL/GenBank/DDBJ databases">
        <title>Whole genome sequencing of Rhodanobacter lindaniclasticus DSM 17932.</title>
        <authorList>
            <person name="Kumar S."/>
            <person name="Patil P."/>
            <person name="Patil P.B."/>
        </authorList>
    </citation>
    <scope>NUCLEOTIDE SEQUENCE [LARGE SCALE GENOMIC DNA]</scope>
    <source>
        <strain evidence="2 3">DSM 17932</strain>
    </source>
</reference>
<evidence type="ECO:0000256" key="1">
    <source>
        <dbReference type="SAM" id="Phobius"/>
    </source>
</evidence>
<proteinExistence type="predicted"/>
<gene>
    <name evidence="2" type="ORF">B1991_14840</name>
</gene>
<dbReference type="GO" id="GO:0090313">
    <property type="term" value="P:regulation of protein targeting to membrane"/>
    <property type="evidence" value="ECO:0007669"/>
    <property type="project" value="TreeGrafter"/>
</dbReference>
<dbReference type="AlphaFoldDB" id="A0A4S3KCE3"/>
<keyword evidence="1" id="KW-1133">Transmembrane helix</keyword>
<evidence type="ECO:0000313" key="2">
    <source>
        <dbReference type="EMBL" id="THD06070.1"/>
    </source>
</evidence>
<accession>A0A4S3KCE3</accession>
<evidence type="ECO:0000313" key="3">
    <source>
        <dbReference type="Proteomes" id="UP000306317"/>
    </source>
</evidence>
<dbReference type="EMBL" id="MWIO01000046">
    <property type="protein sequence ID" value="THD06070.1"/>
    <property type="molecule type" value="Genomic_DNA"/>
</dbReference>
<dbReference type="OrthoDB" id="5965899at2"/>
<dbReference type="RefSeq" id="WP_136259457.1">
    <property type="nucleotide sequence ID" value="NZ_MWIO01000046.1"/>
</dbReference>
<feature type="transmembrane region" description="Helical" evidence="1">
    <location>
        <begin position="7"/>
        <end position="31"/>
    </location>
</feature>
<name>A0A4S3KCE3_9GAMM</name>
<keyword evidence="1" id="KW-0812">Transmembrane</keyword>
<keyword evidence="1" id="KW-0472">Membrane</keyword>
<comment type="caution">
    <text evidence="2">The sequence shown here is derived from an EMBL/GenBank/DDBJ whole genome shotgun (WGS) entry which is preliminary data.</text>
</comment>
<keyword evidence="3" id="KW-1185">Reference proteome</keyword>
<organism evidence="2 3">
    <name type="scientific">Rhodanobacter lindaniclasticus</name>
    <dbReference type="NCBI Taxonomy" id="75310"/>
    <lineage>
        <taxon>Bacteria</taxon>
        <taxon>Pseudomonadati</taxon>
        <taxon>Pseudomonadota</taxon>
        <taxon>Gammaproteobacteria</taxon>
        <taxon>Lysobacterales</taxon>
        <taxon>Rhodanobacteraceae</taxon>
        <taxon>Rhodanobacter</taxon>
    </lineage>
</organism>
<protein>
    <submittedName>
        <fullName evidence="2">Membrane assembly protein AsmA</fullName>
    </submittedName>
</protein>
<sequence length="349" mass="36326">MSRRLRLVAMVLGGVVVAATLTVVAAVYLLLQPDRFTAMLQSQARAAGLELNLSSPASPGLFPQPALDLRGITLSAKGASAPILLAARGRLVLPWHTLFGGPTVISQLEIDSPRVDLDALQAWMAALPAQESEGPLDIPRIDTGVEITRGSVVRGNEVLMDNVSIRAGNLVSGQPFPLSVNATVAGKPWRLQLAATPRIEGNALRVDDINLHLSQEQAVALAMHGRAHWHGAADAAASLAGKLDRTGGGQYDLSLVLTPANQDNPLLLALKLDGPGNHADLRLPPLALARWWGRLGDPQAPQLGVPPGSGHAEFDSIDVGGVHVEGLTLQAGDNVPATASSSATPAAAK</sequence>
<dbReference type="GO" id="GO:0005886">
    <property type="term" value="C:plasma membrane"/>
    <property type="evidence" value="ECO:0007669"/>
    <property type="project" value="TreeGrafter"/>
</dbReference>